<sequence>MSASPGKSLLLRVNTTGSTFVTAGGLRSKQVKRAAAKVDVTSADSAGRWQELLPGAAPQSLTFSASDFVWLNDTAYQAFRTAFEGGTLVTCQIVYPGAGYYQGAFVITQLDESAPYDKEISSSLTLESAGQPAWTTGAPV</sequence>
<dbReference type="RefSeq" id="WP_282587364.1">
    <property type="nucleotide sequence ID" value="NZ_JAMOIM010000020.1"/>
</dbReference>
<dbReference type="AlphaFoldDB" id="A0AA42CQ11"/>
<dbReference type="Pfam" id="PF06199">
    <property type="entry name" value="Phage_tail_2"/>
    <property type="match status" value="1"/>
</dbReference>
<reference evidence="1" key="1">
    <citation type="submission" date="2022-05" db="EMBL/GenBank/DDBJ databases">
        <authorList>
            <person name="Pankratov T."/>
        </authorList>
    </citation>
    <scope>NUCLEOTIDE SEQUENCE</scope>
    <source>
        <strain evidence="1">BP6-180914</strain>
    </source>
</reference>
<proteinExistence type="predicted"/>
<evidence type="ECO:0000313" key="1">
    <source>
        <dbReference type="EMBL" id="MCW6510985.1"/>
    </source>
</evidence>
<dbReference type="Gene3D" id="4.10.410.40">
    <property type="match status" value="1"/>
</dbReference>
<gene>
    <name evidence="1" type="ORF">M8523_23550</name>
</gene>
<dbReference type="Proteomes" id="UP001165667">
    <property type="component" value="Unassembled WGS sequence"/>
</dbReference>
<comment type="caution">
    <text evidence="1">The sequence shown here is derived from an EMBL/GenBank/DDBJ whole genome shotgun (WGS) entry which is preliminary data.</text>
</comment>
<dbReference type="InterPro" id="IPR022344">
    <property type="entry name" value="GTA_major-tail"/>
</dbReference>
<dbReference type="PRINTS" id="PR01996">
    <property type="entry name" value="MTP1FAMILY"/>
</dbReference>
<dbReference type="NCBIfam" id="TIGR02126">
    <property type="entry name" value="phgtail_TP901_1"/>
    <property type="match status" value="1"/>
</dbReference>
<evidence type="ECO:0000313" key="2">
    <source>
        <dbReference type="Proteomes" id="UP001165667"/>
    </source>
</evidence>
<keyword evidence="2" id="KW-1185">Reference proteome</keyword>
<name>A0AA42CQ11_9HYPH</name>
<organism evidence="1 2">
    <name type="scientific">Lichenifustis flavocetrariae</name>
    <dbReference type="NCBI Taxonomy" id="2949735"/>
    <lineage>
        <taxon>Bacteria</taxon>
        <taxon>Pseudomonadati</taxon>
        <taxon>Pseudomonadota</taxon>
        <taxon>Alphaproteobacteria</taxon>
        <taxon>Hyphomicrobiales</taxon>
        <taxon>Lichenihabitantaceae</taxon>
        <taxon>Lichenifustis</taxon>
    </lineage>
</organism>
<dbReference type="EMBL" id="JAMOIM010000020">
    <property type="protein sequence ID" value="MCW6510985.1"/>
    <property type="molecule type" value="Genomic_DNA"/>
</dbReference>
<protein>
    <submittedName>
        <fullName evidence="1">Phage major tail protein, TP901-1 family</fullName>
    </submittedName>
</protein>
<accession>A0AA42CQ11</accession>
<dbReference type="InterPro" id="IPR011855">
    <property type="entry name" value="Phgtail_TP901_1"/>
</dbReference>